<sequence length="232" mass="26146">MDLSHLTAGRDGCEGEEDWERRKGEKSKWQMSKEQMKTRYCVRLCHVPFAHLPFTQWRHGSPNRLFEIPKKVCVAGYRESGGSLRTTGDSRRTTGDSRRTTGNSPRTTGGSPRTTGGSPRTTGGNRSTGGDACRTCVRDSPSHGNDPTPTRKDDSPLRTLRTLRTQRTQRERRGRGGKQSLKRKQGAFLNAKHTKNSKKDRTRKHRVTRRKGRGISPQRQRAHRGGGRKDEG</sequence>
<feature type="compositionally biased region" description="Basic residues" evidence="1">
    <location>
        <begin position="170"/>
        <end position="185"/>
    </location>
</feature>
<evidence type="ECO:0000313" key="2">
    <source>
        <dbReference type="EMBL" id="VAX36482.1"/>
    </source>
</evidence>
<feature type="region of interest" description="Disordered" evidence="1">
    <location>
        <begin position="1"/>
        <end position="32"/>
    </location>
</feature>
<proteinExistence type="predicted"/>
<feature type="compositionally biased region" description="Basic residues" evidence="1">
    <location>
        <begin position="192"/>
        <end position="213"/>
    </location>
</feature>
<dbReference type="AlphaFoldDB" id="A0A3B1D716"/>
<accession>A0A3B1D716</accession>
<evidence type="ECO:0000256" key="1">
    <source>
        <dbReference type="SAM" id="MobiDB-lite"/>
    </source>
</evidence>
<feature type="compositionally biased region" description="Basic and acidic residues" evidence="1">
    <location>
        <begin position="88"/>
        <end position="99"/>
    </location>
</feature>
<feature type="region of interest" description="Disordered" evidence="1">
    <location>
        <begin position="79"/>
        <end position="232"/>
    </location>
</feature>
<feature type="compositionally biased region" description="Low complexity" evidence="1">
    <location>
        <begin position="100"/>
        <end position="130"/>
    </location>
</feature>
<name>A0A3B1D716_9ZZZZ</name>
<organism evidence="2">
    <name type="scientific">hydrothermal vent metagenome</name>
    <dbReference type="NCBI Taxonomy" id="652676"/>
    <lineage>
        <taxon>unclassified sequences</taxon>
        <taxon>metagenomes</taxon>
        <taxon>ecological metagenomes</taxon>
    </lineage>
</organism>
<gene>
    <name evidence="2" type="ORF">MNBD_PLANCTO03-1562</name>
</gene>
<feature type="compositionally biased region" description="Basic and acidic residues" evidence="1">
    <location>
        <begin position="19"/>
        <end position="28"/>
    </location>
</feature>
<dbReference type="EMBL" id="UOGK01000062">
    <property type="protein sequence ID" value="VAX36482.1"/>
    <property type="molecule type" value="Genomic_DNA"/>
</dbReference>
<protein>
    <submittedName>
        <fullName evidence="2">Uncharacterized protein</fullName>
    </submittedName>
</protein>
<feature type="compositionally biased region" description="Low complexity" evidence="1">
    <location>
        <begin position="157"/>
        <end position="166"/>
    </location>
</feature>
<reference evidence="2" key="1">
    <citation type="submission" date="2018-06" db="EMBL/GenBank/DDBJ databases">
        <authorList>
            <person name="Zhirakovskaya E."/>
        </authorList>
    </citation>
    <scope>NUCLEOTIDE SEQUENCE</scope>
</reference>